<dbReference type="Proteomes" id="UP000245207">
    <property type="component" value="Unassembled WGS sequence"/>
</dbReference>
<organism evidence="2 3">
    <name type="scientific">Artemisia annua</name>
    <name type="common">Sweet wormwood</name>
    <dbReference type="NCBI Taxonomy" id="35608"/>
    <lineage>
        <taxon>Eukaryota</taxon>
        <taxon>Viridiplantae</taxon>
        <taxon>Streptophyta</taxon>
        <taxon>Embryophyta</taxon>
        <taxon>Tracheophyta</taxon>
        <taxon>Spermatophyta</taxon>
        <taxon>Magnoliopsida</taxon>
        <taxon>eudicotyledons</taxon>
        <taxon>Gunneridae</taxon>
        <taxon>Pentapetalae</taxon>
        <taxon>asterids</taxon>
        <taxon>campanulids</taxon>
        <taxon>Asterales</taxon>
        <taxon>Asteraceae</taxon>
        <taxon>Asteroideae</taxon>
        <taxon>Anthemideae</taxon>
        <taxon>Artemisiinae</taxon>
        <taxon>Artemisia</taxon>
    </lineage>
</organism>
<dbReference type="OrthoDB" id="1720031at2759"/>
<sequence>MGWVVRGLEWRLRLVRVKASKKMTCYPAFTMNVERDYQINAIVTILILFPLILDSDNSARIYQDQVISDSESIIYNPSSAVHLQRNPQLSGYQIQHIPDQRQQPIQYIQTGSPHYMQYPTGPSPISSYNSYYPMYVPYQQPPNQPYPIYVMPVGPTDQSYTMPAAPTHVANSNVAYKEILVPQPTPERAAVAPQPIPSVQPVGPTATAAPTPTYEDEYDNDLAYAQIYQSQPSGPVFPAPKFETTKKAESDLLSDSAQ</sequence>
<evidence type="ECO:0000256" key="1">
    <source>
        <dbReference type="SAM" id="MobiDB-lite"/>
    </source>
</evidence>
<proteinExistence type="predicted"/>
<comment type="caution">
    <text evidence="2">The sequence shown here is derived from an EMBL/GenBank/DDBJ whole genome shotgun (WGS) entry which is preliminary data.</text>
</comment>
<dbReference type="EMBL" id="PKPP01005918">
    <property type="protein sequence ID" value="PWA58349.1"/>
    <property type="molecule type" value="Genomic_DNA"/>
</dbReference>
<feature type="region of interest" description="Disordered" evidence="1">
    <location>
        <begin position="229"/>
        <end position="258"/>
    </location>
</feature>
<protein>
    <submittedName>
        <fullName evidence="2">Phox/Bem1p</fullName>
    </submittedName>
</protein>
<name>A0A2U1MAR8_ARTAN</name>
<keyword evidence="3" id="KW-1185">Reference proteome</keyword>
<evidence type="ECO:0000313" key="3">
    <source>
        <dbReference type="Proteomes" id="UP000245207"/>
    </source>
</evidence>
<gene>
    <name evidence="2" type="ORF">CTI12_AA400780</name>
</gene>
<accession>A0A2U1MAR8</accession>
<reference evidence="2 3" key="1">
    <citation type="journal article" date="2018" name="Mol. Plant">
        <title>The genome of Artemisia annua provides insight into the evolution of Asteraceae family and artemisinin biosynthesis.</title>
        <authorList>
            <person name="Shen Q."/>
            <person name="Zhang L."/>
            <person name="Liao Z."/>
            <person name="Wang S."/>
            <person name="Yan T."/>
            <person name="Shi P."/>
            <person name="Liu M."/>
            <person name="Fu X."/>
            <person name="Pan Q."/>
            <person name="Wang Y."/>
            <person name="Lv Z."/>
            <person name="Lu X."/>
            <person name="Zhang F."/>
            <person name="Jiang W."/>
            <person name="Ma Y."/>
            <person name="Chen M."/>
            <person name="Hao X."/>
            <person name="Li L."/>
            <person name="Tang Y."/>
            <person name="Lv G."/>
            <person name="Zhou Y."/>
            <person name="Sun X."/>
            <person name="Brodelius P.E."/>
            <person name="Rose J.K.C."/>
            <person name="Tang K."/>
        </authorList>
    </citation>
    <scope>NUCLEOTIDE SEQUENCE [LARGE SCALE GENOMIC DNA]</scope>
    <source>
        <strain evidence="3">cv. Huhao1</strain>
        <tissue evidence="2">Leaf</tissue>
    </source>
</reference>
<feature type="region of interest" description="Disordered" evidence="1">
    <location>
        <begin position="187"/>
        <end position="215"/>
    </location>
</feature>
<dbReference type="AlphaFoldDB" id="A0A2U1MAR8"/>
<evidence type="ECO:0000313" key="2">
    <source>
        <dbReference type="EMBL" id="PWA58349.1"/>
    </source>
</evidence>
<feature type="compositionally biased region" description="Low complexity" evidence="1">
    <location>
        <begin position="204"/>
        <end position="213"/>
    </location>
</feature>